<accession>A0ABQ7WTS5</accession>
<dbReference type="PANTHER" id="PTHR45717:SF45">
    <property type="entry name" value="OS12G0527900 PROTEIN"/>
    <property type="match status" value="1"/>
</dbReference>
<evidence type="ECO:0000313" key="5">
    <source>
        <dbReference type="EMBL" id="KAH0784150.1"/>
    </source>
</evidence>
<evidence type="ECO:0000313" key="6">
    <source>
        <dbReference type="Proteomes" id="UP000826656"/>
    </source>
</evidence>
<evidence type="ECO:0000256" key="4">
    <source>
        <dbReference type="SAM" id="MobiDB-lite"/>
    </source>
</evidence>
<dbReference type="EMBL" id="JAIVGD010000001">
    <property type="protein sequence ID" value="KAH0784150.1"/>
    <property type="molecule type" value="Genomic_DNA"/>
</dbReference>
<evidence type="ECO:0000256" key="1">
    <source>
        <dbReference type="ARBA" id="ARBA00007626"/>
    </source>
</evidence>
<comment type="caution">
    <text evidence="5">The sequence shown here is derived from an EMBL/GenBank/DDBJ whole genome shotgun (WGS) entry which is preliminary data.</text>
</comment>
<sequence>MLLRLVWRSYVVVRPLSTEAATTMKSTRSGGGSGITTSLESGTSTTTSTRGRDTLGRRLLSLIYAKRSAVIAISKWKEEGHPVRKYELNRIVREFATLDSEQGSYQSQKWCRMIEKMRVQDDIQLLSGDYAVHLDLIAKVHGMNSAEKFFEDLPDKLKVQTTCTALLHTYVQHKDTAKAESLMEKMSDAELKKNTSPDIVTYNLELAVFASQNNVKAAEKVLLELKKAKLDPDWITFSTLTNIYIKISLQDKANLTLREMEKKISRKARTAYASLISLHTNLQNKDEVFRIWKEMKSIFRKVNVQNIVVLYLLY</sequence>
<reference evidence="5 6" key="1">
    <citation type="journal article" date="2021" name="bioRxiv">
        <title>Chromosome-scale and haplotype-resolved genome assembly of a tetraploid potato cultivar.</title>
        <authorList>
            <person name="Sun H."/>
            <person name="Jiao W.-B."/>
            <person name="Krause K."/>
            <person name="Campoy J.A."/>
            <person name="Goel M."/>
            <person name="Folz-Donahue K."/>
            <person name="Kukat C."/>
            <person name="Huettel B."/>
            <person name="Schneeberger K."/>
        </authorList>
    </citation>
    <scope>NUCLEOTIDE SEQUENCE [LARGE SCALE GENOMIC DNA]</scope>
    <source>
        <strain evidence="5">SolTubOtavaFocal</strain>
        <tissue evidence="5">Leaves</tissue>
    </source>
</reference>
<feature type="repeat" description="PPR" evidence="3">
    <location>
        <begin position="198"/>
        <end position="232"/>
    </location>
</feature>
<protein>
    <recommendedName>
        <fullName evidence="7">Pentatricopeptide repeat-containing protein</fullName>
    </recommendedName>
</protein>
<dbReference type="Gene3D" id="1.25.40.10">
    <property type="entry name" value="Tetratricopeptide repeat domain"/>
    <property type="match status" value="1"/>
</dbReference>
<dbReference type="PANTHER" id="PTHR45717">
    <property type="entry name" value="OS12G0527900 PROTEIN"/>
    <property type="match status" value="1"/>
</dbReference>
<proteinExistence type="inferred from homology"/>
<dbReference type="PROSITE" id="PS51375">
    <property type="entry name" value="PPR"/>
    <property type="match status" value="1"/>
</dbReference>
<name>A0ABQ7WTS5_SOLTU</name>
<evidence type="ECO:0000256" key="3">
    <source>
        <dbReference type="PROSITE-ProRule" id="PRU00708"/>
    </source>
</evidence>
<dbReference type="NCBIfam" id="TIGR00756">
    <property type="entry name" value="PPR"/>
    <property type="match status" value="1"/>
</dbReference>
<dbReference type="InterPro" id="IPR002885">
    <property type="entry name" value="PPR_rpt"/>
</dbReference>
<organism evidence="5 6">
    <name type="scientific">Solanum tuberosum</name>
    <name type="common">Potato</name>
    <dbReference type="NCBI Taxonomy" id="4113"/>
    <lineage>
        <taxon>Eukaryota</taxon>
        <taxon>Viridiplantae</taxon>
        <taxon>Streptophyta</taxon>
        <taxon>Embryophyta</taxon>
        <taxon>Tracheophyta</taxon>
        <taxon>Spermatophyta</taxon>
        <taxon>Magnoliopsida</taxon>
        <taxon>eudicotyledons</taxon>
        <taxon>Gunneridae</taxon>
        <taxon>Pentapetalae</taxon>
        <taxon>asterids</taxon>
        <taxon>lamiids</taxon>
        <taxon>Solanales</taxon>
        <taxon>Solanaceae</taxon>
        <taxon>Solanoideae</taxon>
        <taxon>Solaneae</taxon>
        <taxon>Solanum</taxon>
    </lineage>
</organism>
<evidence type="ECO:0008006" key="7">
    <source>
        <dbReference type="Google" id="ProtNLM"/>
    </source>
</evidence>
<comment type="similarity">
    <text evidence="1">Belongs to the PPR family. P subfamily.</text>
</comment>
<evidence type="ECO:0000256" key="2">
    <source>
        <dbReference type="ARBA" id="ARBA00022737"/>
    </source>
</evidence>
<feature type="region of interest" description="Disordered" evidence="4">
    <location>
        <begin position="22"/>
        <end position="51"/>
    </location>
</feature>
<dbReference type="Pfam" id="PF01535">
    <property type="entry name" value="PPR"/>
    <property type="match status" value="2"/>
</dbReference>
<keyword evidence="2" id="KW-0677">Repeat</keyword>
<feature type="compositionally biased region" description="Low complexity" evidence="4">
    <location>
        <begin position="35"/>
        <end position="49"/>
    </location>
</feature>
<keyword evidence="6" id="KW-1185">Reference proteome</keyword>
<dbReference type="Pfam" id="PF13041">
    <property type="entry name" value="PPR_2"/>
    <property type="match status" value="1"/>
</dbReference>
<dbReference type="InterPro" id="IPR011990">
    <property type="entry name" value="TPR-like_helical_dom_sf"/>
</dbReference>
<gene>
    <name evidence="5" type="ORF">KY290_003748</name>
</gene>
<dbReference type="Proteomes" id="UP000826656">
    <property type="component" value="Unassembled WGS sequence"/>
</dbReference>